<dbReference type="EMBL" id="CP042817">
    <property type="protein sequence ID" value="QEJ99709.1"/>
    <property type="molecule type" value="Genomic_DNA"/>
</dbReference>
<dbReference type="InterPro" id="IPR005151">
    <property type="entry name" value="Tail-specific_protease"/>
</dbReference>
<sequence>MKNIQEVYEMLQKYYVDEVDPKILYKGAMEGMLNSLKDPYTVFIEKSSIAGVDLQDVTKGFFGGIGVTITKANTSTPEKPAYLEVLSPIEGTPGWRAGLQPGDLIIKIGDISTADITMEEILSKLRGPIGTKVDITVLRGKSLEFPLSIVRDKIEVPTVKYAKIEPDIAYVRLITFNPLTAPRMEEAVVELQKRGCTKLILDLRNNTGGIITGAVNVVSSFIDSGTVVSTKSRIPNQNMVFTVNKNVTKFPQSMPVIVLINKGSASASEIVAGALKDYKRAYLVGETTYGKGVVQQIFDINQDEGFKMTVSKYYTPSDANIDKQGIPPDFEIKTPELSEEEETALIKLFADNKIASYVEKNKSLNKTEIENFAKNLSKEYKLTVQLLKRLIVQEYNRKRISPPVYDLEYDEQLRKSVDIIKNTNIFELLKKTKTIHMLQDEAEQKQAQEKTAS</sequence>
<organism evidence="7 8">
    <name type="scientific">Treponema phagedenis</name>
    <dbReference type="NCBI Taxonomy" id="162"/>
    <lineage>
        <taxon>Bacteria</taxon>
        <taxon>Pseudomonadati</taxon>
        <taxon>Spirochaetota</taxon>
        <taxon>Spirochaetia</taxon>
        <taxon>Spirochaetales</taxon>
        <taxon>Treponemataceae</taxon>
        <taxon>Treponema</taxon>
    </lineage>
</organism>
<dbReference type="GO" id="GO:0030288">
    <property type="term" value="C:outer membrane-bounded periplasmic space"/>
    <property type="evidence" value="ECO:0007669"/>
    <property type="project" value="TreeGrafter"/>
</dbReference>
<name>A0AAE6IWP7_TREPH</name>
<dbReference type="InterPro" id="IPR004447">
    <property type="entry name" value="Peptidase_S41A"/>
</dbReference>
<dbReference type="GO" id="GO:0006508">
    <property type="term" value="P:proteolysis"/>
    <property type="evidence" value="ECO:0007669"/>
    <property type="project" value="UniProtKB-KW"/>
</dbReference>
<comment type="similarity">
    <text evidence="1 5">Belongs to the peptidase S41A family.</text>
</comment>
<evidence type="ECO:0000256" key="1">
    <source>
        <dbReference type="ARBA" id="ARBA00009179"/>
    </source>
</evidence>
<dbReference type="CDD" id="cd07560">
    <property type="entry name" value="Peptidase_S41_CPP"/>
    <property type="match status" value="1"/>
</dbReference>
<dbReference type="Proteomes" id="UP000323594">
    <property type="component" value="Chromosome"/>
</dbReference>
<reference evidence="7 8" key="1">
    <citation type="submission" date="2019-08" db="EMBL/GenBank/DDBJ databases">
        <authorList>
            <person name="Kuhnert P."/>
        </authorList>
    </citation>
    <scope>NUCLEOTIDE SEQUENCE [LARGE SCALE GENOMIC DNA]</scope>
    <source>
        <strain evidence="7 8">B36.5</strain>
    </source>
</reference>
<dbReference type="Gene3D" id="2.30.42.10">
    <property type="match status" value="1"/>
</dbReference>
<dbReference type="InterPro" id="IPR036034">
    <property type="entry name" value="PDZ_sf"/>
</dbReference>
<proteinExistence type="inferred from homology"/>
<dbReference type="GO" id="GO:0008236">
    <property type="term" value="F:serine-type peptidase activity"/>
    <property type="evidence" value="ECO:0007669"/>
    <property type="project" value="UniProtKB-KW"/>
</dbReference>
<dbReference type="SUPFAM" id="SSF50156">
    <property type="entry name" value="PDZ domain-like"/>
    <property type="match status" value="1"/>
</dbReference>
<keyword evidence="4 5" id="KW-0720">Serine protease</keyword>
<evidence type="ECO:0000256" key="2">
    <source>
        <dbReference type="ARBA" id="ARBA00022670"/>
    </source>
</evidence>
<dbReference type="SMART" id="SM00245">
    <property type="entry name" value="TSPc"/>
    <property type="match status" value="1"/>
</dbReference>
<dbReference type="GO" id="GO:0007165">
    <property type="term" value="P:signal transduction"/>
    <property type="evidence" value="ECO:0007669"/>
    <property type="project" value="TreeGrafter"/>
</dbReference>
<dbReference type="SMART" id="SM00228">
    <property type="entry name" value="PDZ"/>
    <property type="match status" value="1"/>
</dbReference>
<dbReference type="PROSITE" id="PS50106">
    <property type="entry name" value="PDZ"/>
    <property type="match status" value="1"/>
</dbReference>
<dbReference type="Gene3D" id="3.90.226.10">
    <property type="entry name" value="2-enoyl-CoA Hydratase, Chain A, domain 1"/>
    <property type="match status" value="1"/>
</dbReference>
<dbReference type="Gene3D" id="3.30.750.44">
    <property type="match status" value="1"/>
</dbReference>
<evidence type="ECO:0000313" key="8">
    <source>
        <dbReference type="Proteomes" id="UP000323594"/>
    </source>
</evidence>
<evidence type="ECO:0000259" key="6">
    <source>
        <dbReference type="PROSITE" id="PS50106"/>
    </source>
</evidence>
<protein>
    <submittedName>
        <fullName evidence="7">S41 family peptidase</fullName>
    </submittedName>
</protein>
<dbReference type="PANTHER" id="PTHR32060">
    <property type="entry name" value="TAIL-SPECIFIC PROTEASE"/>
    <property type="match status" value="1"/>
</dbReference>
<keyword evidence="3 5" id="KW-0378">Hydrolase</keyword>
<dbReference type="AlphaFoldDB" id="A0AAE6IWP7"/>
<gene>
    <name evidence="7" type="ORF">FUT82_16510</name>
</gene>
<dbReference type="InterPro" id="IPR029045">
    <property type="entry name" value="ClpP/crotonase-like_dom_sf"/>
</dbReference>
<dbReference type="SUPFAM" id="SSF52096">
    <property type="entry name" value="ClpP/crotonase"/>
    <property type="match status" value="1"/>
</dbReference>
<dbReference type="InterPro" id="IPR041489">
    <property type="entry name" value="PDZ_6"/>
</dbReference>
<dbReference type="InterPro" id="IPR055210">
    <property type="entry name" value="CtpA/B_N"/>
</dbReference>
<dbReference type="PANTHER" id="PTHR32060:SF30">
    <property type="entry name" value="CARBOXY-TERMINAL PROCESSING PROTEASE CTPA"/>
    <property type="match status" value="1"/>
</dbReference>
<dbReference type="Pfam" id="PF22694">
    <property type="entry name" value="CtpB_N-like"/>
    <property type="match status" value="1"/>
</dbReference>
<dbReference type="Pfam" id="PF17820">
    <property type="entry name" value="PDZ_6"/>
    <property type="match status" value="1"/>
</dbReference>
<keyword evidence="2 5" id="KW-0645">Protease</keyword>
<evidence type="ECO:0000313" key="7">
    <source>
        <dbReference type="EMBL" id="QEJ99709.1"/>
    </source>
</evidence>
<dbReference type="InterPro" id="IPR001478">
    <property type="entry name" value="PDZ"/>
</dbReference>
<dbReference type="CDD" id="cd06782">
    <property type="entry name" value="cpPDZ_CPP-like"/>
    <property type="match status" value="1"/>
</dbReference>
<evidence type="ECO:0000256" key="3">
    <source>
        <dbReference type="ARBA" id="ARBA00022801"/>
    </source>
</evidence>
<dbReference type="GO" id="GO:0004175">
    <property type="term" value="F:endopeptidase activity"/>
    <property type="evidence" value="ECO:0007669"/>
    <property type="project" value="TreeGrafter"/>
</dbReference>
<dbReference type="NCBIfam" id="TIGR00225">
    <property type="entry name" value="prc"/>
    <property type="match status" value="1"/>
</dbReference>
<evidence type="ECO:0000256" key="4">
    <source>
        <dbReference type="ARBA" id="ARBA00022825"/>
    </source>
</evidence>
<dbReference type="Pfam" id="PF03572">
    <property type="entry name" value="Peptidase_S41"/>
    <property type="match status" value="1"/>
</dbReference>
<feature type="domain" description="PDZ" evidence="6">
    <location>
        <begin position="51"/>
        <end position="126"/>
    </location>
</feature>
<accession>A0AAE6IWP7</accession>
<evidence type="ECO:0000256" key="5">
    <source>
        <dbReference type="RuleBase" id="RU004404"/>
    </source>
</evidence>